<gene>
    <name evidence="2" type="ORF">ABW22_11435</name>
</gene>
<accession>A0A106BLH4</accession>
<protein>
    <submittedName>
        <fullName evidence="2">Uncharacterized protein</fullName>
    </submittedName>
</protein>
<dbReference type="AlphaFoldDB" id="A0A106BLH4"/>
<feature type="region of interest" description="Disordered" evidence="1">
    <location>
        <begin position="1"/>
        <end position="87"/>
    </location>
</feature>
<sequence length="87" mass="9386">MQPPTARIAKGCKAPARSSNSAAWRATRPAGNTPPPRCPAVARRPPPPAAGGSRPSPPSLHGAWQARPPSASRHRARCRRWAQRQKR</sequence>
<evidence type="ECO:0000313" key="2">
    <source>
        <dbReference type="EMBL" id="KVW94655.1"/>
    </source>
</evidence>
<proteinExistence type="predicted"/>
<reference evidence="2 3" key="1">
    <citation type="journal article" date="2015" name="Appl. Environ. Microbiol.">
        <title>Aerobic and Anaerobic Thiosulfate Oxidation by a Cold-Adapted, Subglacial Chemoautotroph.</title>
        <authorList>
            <person name="Harrold Z.R."/>
            <person name="Skidmore M.L."/>
            <person name="Hamilton T.L."/>
            <person name="Desch L."/>
            <person name="Amada K."/>
            <person name="van Gelder W."/>
            <person name="Glover K."/>
            <person name="Roden E.E."/>
            <person name="Boyd E.S."/>
        </authorList>
    </citation>
    <scope>NUCLEOTIDE SEQUENCE [LARGE SCALE GENOMIC DNA]</scope>
    <source>
        <strain evidence="2 3">RG</strain>
    </source>
</reference>
<keyword evidence="3" id="KW-1185">Reference proteome</keyword>
<name>A0A106BLH4_THIDE</name>
<evidence type="ECO:0000313" key="3">
    <source>
        <dbReference type="Proteomes" id="UP000064243"/>
    </source>
</evidence>
<evidence type="ECO:0000256" key="1">
    <source>
        <dbReference type="SAM" id="MobiDB-lite"/>
    </source>
</evidence>
<comment type="caution">
    <text evidence="2">The sequence shown here is derived from an EMBL/GenBank/DDBJ whole genome shotgun (WGS) entry which is preliminary data.</text>
</comment>
<dbReference type="Proteomes" id="UP000064243">
    <property type="component" value="Unassembled WGS sequence"/>
</dbReference>
<organism evidence="2 3">
    <name type="scientific">Thiobacillus denitrificans</name>
    <dbReference type="NCBI Taxonomy" id="36861"/>
    <lineage>
        <taxon>Bacteria</taxon>
        <taxon>Pseudomonadati</taxon>
        <taxon>Pseudomonadota</taxon>
        <taxon>Betaproteobacteria</taxon>
        <taxon>Nitrosomonadales</taxon>
        <taxon>Thiobacillaceae</taxon>
        <taxon>Thiobacillus</taxon>
    </lineage>
</organism>
<dbReference type="EMBL" id="LDUG01000033">
    <property type="protein sequence ID" value="KVW94655.1"/>
    <property type="molecule type" value="Genomic_DNA"/>
</dbReference>
<feature type="compositionally biased region" description="Pro residues" evidence="1">
    <location>
        <begin position="32"/>
        <end position="49"/>
    </location>
</feature>
<dbReference type="PATRIC" id="fig|36861.3.peg.2068"/>
<feature type="compositionally biased region" description="Basic residues" evidence="1">
    <location>
        <begin position="72"/>
        <end position="87"/>
    </location>
</feature>